<evidence type="ECO:0008006" key="3">
    <source>
        <dbReference type="Google" id="ProtNLM"/>
    </source>
</evidence>
<organism evidence="1 2">
    <name type="scientific">Rotaria magnacalcarata</name>
    <dbReference type="NCBI Taxonomy" id="392030"/>
    <lineage>
        <taxon>Eukaryota</taxon>
        <taxon>Metazoa</taxon>
        <taxon>Spiralia</taxon>
        <taxon>Gnathifera</taxon>
        <taxon>Rotifera</taxon>
        <taxon>Eurotatoria</taxon>
        <taxon>Bdelloidea</taxon>
        <taxon>Philodinida</taxon>
        <taxon>Philodinidae</taxon>
        <taxon>Rotaria</taxon>
    </lineage>
</organism>
<evidence type="ECO:0000313" key="1">
    <source>
        <dbReference type="EMBL" id="CAF1525463.1"/>
    </source>
</evidence>
<proteinExistence type="predicted"/>
<accession>A0A815V3M8</accession>
<gene>
    <name evidence="1" type="ORF">CJN711_LOCUS28673</name>
</gene>
<dbReference type="Proteomes" id="UP000663855">
    <property type="component" value="Unassembled WGS sequence"/>
</dbReference>
<reference evidence="1" key="1">
    <citation type="submission" date="2021-02" db="EMBL/GenBank/DDBJ databases">
        <authorList>
            <person name="Nowell W R."/>
        </authorList>
    </citation>
    <scope>NUCLEOTIDE SEQUENCE</scope>
</reference>
<name>A0A815V3M8_9BILA</name>
<protein>
    <recommendedName>
        <fullName evidence="3">F-box domain-containing protein</fullName>
    </recommendedName>
</protein>
<dbReference type="EMBL" id="CAJNOV010013560">
    <property type="protein sequence ID" value="CAF1525463.1"/>
    <property type="molecule type" value="Genomic_DNA"/>
</dbReference>
<sequence length="589" mass="70383">MNLELLANETILELFEYLSIDDLFHGFYNLNSRFNNLLTRQFKKFRLDLQLLSKTKCTDICENIVPLVIDQIISLRLSNDDNTPGEMKLFLSQSYQLRQFTHLQSIALKNILSVDELNQLMIECTYLPHLTYLSIYIDSMLLSVSDADHLYSQIWNLKSLTHCFIDIETRYEIYLPKLIFISTSLKNLTDHWKARSLSTLNYLFENTPNLEYLSIKFDGRSDQLGTITPMLSLTRAKIFFRYGSIDILEHFLQYMPNLSHLILDLYEFYVDGHEWEEIIHKYLLKLKVFQFTASFTFYDGEKHTMTEDEIIDTYRTKFWIEERQWFVQCDFNNSNEFQIACFDLFTLPYNFNRYFYRHYHLSSASTNPYNDDYLVFDRVKYLIYEYKFPPCNIHFPNIRWLSLSIPFNDKFFTVISKFDRLNSLYININYTLFDDSVAPQLQLIVNQAPHLRLLGLRLWEQLNDRTLLKEITSNSIRQLILQTYGRAGSYNDEECTDLIHTPLGRQCETLSIKTKKRKNILDLINMMPNLQALNVECDDDTLSRRYIGDETLQDNKNDELIEWLQNQLPSTFIIRRYTFYDYTIRIWIR</sequence>
<dbReference type="AlphaFoldDB" id="A0A815V3M8"/>
<dbReference type="InterPro" id="IPR032675">
    <property type="entry name" value="LRR_dom_sf"/>
</dbReference>
<evidence type="ECO:0000313" key="2">
    <source>
        <dbReference type="Proteomes" id="UP000663855"/>
    </source>
</evidence>
<comment type="caution">
    <text evidence="1">The sequence shown here is derived from an EMBL/GenBank/DDBJ whole genome shotgun (WGS) entry which is preliminary data.</text>
</comment>
<dbReference type="Gene3D" id="3.80.10.10">
    <property type="entry name" value="Ribonuclease Inhibitor"/>
    <property type="match status" value="1"/>
</dbReference>